<protein>
    <submittedName>
        <fullName evidence="2">Uncharacterized protein</fullName>
    </submittedName>
</protein>
<reference evidence="2 3" key="1">
    <citation type="journal article" date="2020" name="Biotechnol. Biofuels">
        <title>New insights from the biogas microbiome by comprehensive genome-resolved metagenomics of nearly 1600 species originating from multiple anaerobic digesters.</title>
        <authorList>
            <person name="Campanaro S."/>
            <person name="Treu L."/>
            <person name="Rodriguez-R L.M."/>
            <person name="Kovalovszki A."/>
            <person name="Ziels R.M."/>
            <person name="Maus I."/>
            <person name="Zhu X."/>
            <person name="Kougias P.G."/>
            <person name="Basile A."/>
            <person name="Luo G."/>
            <person name="Schluter A."/>
            <person name="Konstantinidis K.T."/>
            <person name="Angelidaki I."/>
        </authorList>
    </citation>
    <scope>NUCLEOTIDE SEQUENCE [LARGE SCALE GENOMIC DNA]</scope>
    <source>
        <strain evidence="2">AS04akNAM_66</strain>
    </source>
</reference>
<sequence>MTSLESIIHAIIEIPIEYVANPARPWCCLLSHLYDVLTGFGFDPEFAIVIIVATPILSVSLIIEIVELWRFLRIQRRQSSPSITTTTATDAAPSIDDDWADIAMQLKKENDRA</sequence>
<keyword evidence="1" id="KW-1133">Transmembrane helix</keyword>
<keyword evidence="1" id="KW-0472">Membrane</keyword>
<gene>
    <name evidence="2" type="ORF">GXX48_13020</name>
</gene>
<evidence type="ECO:0000313" key="3">
    <source>
        <dbReference type="Proteomes" id="UP000551563"/>
    </source>
</evidence>
<accession>A0A7V6PCS2</accession>
<organism evidence="2 3">
    <name type="scientific">Brucella intermedia</name>
    <dbReference type="NCBI Taxonomy" id="94625"/>
    <lineage>
        <taxon>Bacteria</taxon>
        <taxon>Pseudomonadati</taxon>
        <taxon>Pseudomonadota</taxon>
        <taxon>Alphaproteobacteria</taxon>
        <taxon>Hyphomicrobiales</taxon>
        <taxon>Brucellaceae</taxon>
        <taxon>Brucella/Ochrobactrum group</taxon>
        <taxon>Brucella</taxon>
    </lineage>
</organism>
<dbReference type="Proteomes" id="UP000551563">
    <property type="component" value="Unassembled WGS sequence"/>
</dbReference>
<keyword evidence="1" id="KW-0812">Transmembrane</keyword>
<comment type="caution">
    <text evidence="2">The sequence shown here is derived from an EMBL/GenBank/DDBJ whole genome shotgun (WGS) entry which is preliminary data.</text>
</comment>
<feature type="transmembrane region" description="Helical" evidence="1">
    <location>
        <begin position="46"/>
        <end position="69"/>
    </location>
</feature>
<dbReference type="AlphaFoldDB" id="A0A7V6PCS2"/>
<name>A0A7V6PCS2_9HYPH</name>
<evidence type="ECO:0000256" key="1">
    <source>
        <dbReference type="SAM" id="Phobius"/>
    </source>
</evidence>
<evidence type="ECO:0000313" key="2">
    <source>
        <dbReference type="EMBL" id="HHV68551.1"/>
    </source>
</evidence>
<dbReference type="EMBL" id="DUMN01000371">
    <property type="protein sequence ID" value="HHV68551.1"/>
    <property type="molecule type" value="Genomic_DNA"/>
</dbReference>
<proteinExistence type="predicted"/>